<dbReference type="Gene3D" id="2.40.10.120">
    <property type="match status" value="1"/>
</dbReference>
<dbReference type="GO" id="GO:0004252">
    <property type="term" value="F:serine-type endopeptidase activity"/>
    <property type="evidence" value="ECO:0007669"/>
    <property type="project" value="InterPro"/>
</dbReference>
<dbReference type="PRINTS" id="PR00834">
    <property type="entry name" value="PROTEASES2C"/>
</dbReference>
<accession>A0AA97AF94</accession>
<dbReference type="InterPro" id="IPR009003">
    <property type="entry name" value="Peptidase_S1_PA"/>
</dbReference>
<proteinExistence type="predicted"/>
<dbReference type="GO" id="GO:0006508">
    <property type="term" value="P:proteolysis"/>
    <property type="evidence" value="ECO:0007669"/>
    <property type="project" value="UniProtKB-KW"/>
</dbReference>
<dbReference type="AlphaFoldDB" id="A0AA97AF94"/>
<dbReference type="RefSeq" id="WP_316434470.1">
    <property type="nucleotide sequence ID" value="NZ_CP053586.1"/>
</dbReference>
<dbReference type="PANTHER" id="PTHR43019">
    <property type="entry name" value="SERINE ENDOPROTEASE DEGS"/>
    <property type="match status" value="1"/>
</dbReference>
<gene>
    <name evidence="1" type="ORF">HJG54_08650</name>
</gene>
<evidence type="ECO:0000313" key="1">
    <source>
        <dbReference type="EMBL" id="WNZ22920.1"/>
    </source>
</evidence>
<organism evidence="1">
    <name type="scientific">Leptolyngbya sp. NK1-12</name>
    <dbReference type="NCBI Taxonomy" id="2547451"/>
    <lineage>
        <taxon>Bacteria</taxon>
        <taxon>Bacillati</taxon>
        <taxon>Cyanobacteriota</taxon>
        <taxon>Cyanophyceae</taxon>
        <taxon>Leptolyngbyales</taxon>
        <taxon>Leptolyngbyaceae</taxon>
        <taxon>Leptolyngbya group</taxon>
        <taxon>Leptolyngbya</taxon>
    </lineage>
</organism>
<dbReference type="InterPro" id="IPR001940">
    <property type="entry name" value="Peptidase_S1C"/>
</dbReference>
<reference evidence="1" key="1">
    <citation type="submission" date="2020-05" db="EMBL/GenBank/DDBJ databases">
        <authorList>
            <person name="Zhu T."/>
            <person name="Keshari N."/>
            <person name="Lu X."/>
        </authorList>
    </citation>
    <scope>NUCLEOTIDE SEQUENCE</scope>
    <source>
        <strain evidence="1">NK1-12</strain>
    </source>
</reference>
<sequence length="251" mass="27148">MKSQELKLEEFLRVTLAAAVLVIGSRWLLSNTYLGNWVQQAWIAGQQQVETLIRQRRASGGYTPLGTPTPIMEANRSVVMLSGRQSIGSGVILNSSGLVLTNSHVVRNGGNRWVVRLSDERELPAYVVATGSRDAGIHYDLALVQIEGASNLTPARFAEDRPQEGEPVWAIGAPYGRAEVITKGELKRVTRDGILLTNTEVHPGNSGGPLVNQTGEVIGINTEINPSMPADATTASISVPVVQEYLPRLME</sequence>
<dbReference type="PANTHER" id="PTHR43019:SF23">
    <property type="entry name" value="PROTEASE DO-LIKE 5, CHLOROPLASTIC"/>
    <property type="match status" value="1"/>
</dbReference>
<protein>
    <submittedName>
        <fullName evidence="1">Trypsin-like serine protease</fullName>
    </submittedName>
</protein>
<dbReference type="Pfam" id="PF13365">
    <property type="entry name" value="Trypsin_2"/>
    <property type="match status" value="1"/>
</dbReference>
<keyword evidence="1" id="KW-0645">Protease</keyword>
<keyword evidence="1" id="KW-0378">Hydrolase</keyword>
<dbReference type="SUPFAM" id="SSF50494">
    <property type="entry name" value="Trypsin-like serine proteases"/>
    <property type="match status" value="1"/>
</dbReference>
<dbReference type="EMBL" id="CP053586">
    <property type="protein sequence ID" value="WNZ22920.1"/>
    <property type="molecule type" value="Genomic_DNA"/>
</dbReference>
<name>A0AA97AF94_9CYAN</name>